<organism evidence="2 3">
    <name type="scientific">Reichenbachiella faecimaris</name>
    <dbReference type="NCBI Taxonomy" id="692418"/>
    <lineage>
        <taxon>Bacteria</taxon>
        <taxon>Pseudomonadati</taxon>
        <taxon>Bacteroidota</taxon>
        <taxon>Cytophagia</taxon>
        <taxon>Cytophagales</taxon>
        <taxon>Reichenbachiellaceae</taxon>
        <taxon>Reichenbachiella</taxon>
    </lineage>
</organism>
<gene>
    <name evidence="2" type="ORF">SAMN04488029_1757</name>
</gene>
<sequence>MGENSWLFLFVAWASFLIAHIYLVLNLAMIVNDPRCDMTMTQPTVKYVLFLLLVLQVSFAKGQDYTDDDFETQYEKPLTVDLDAKDPEDVIEIKKKKPKRNVFYGKKTRKAFTRQGFGGNTVTELFSVLKVYEDPVPYVRDVYWYDFRKRKIIKSRKIDKDNAGILHGPYKKMLGDQVIEEGIFYMGTKHGRWSTWNKHNILQSKEKYYKGWPKQSLVAYHNKETKQIEEIIPVHFGEKEGNYYAFHKSGNLAAMGEYHFDNKVGLWREYYDIRNRRKREIVYSKDPFDDEFRPYIIREWDKRGKLIYERED</sequence>
<dbReference type="STRING" id="692418.SAMN04488029_1757"/>
<dbReference type="SUPFAM" id="SSF82185">
    <property type="entry name" value="Histone H3 K4-specific methyltransferase SET7/9 N-terminal domain"/>
    <property type="match status" value="1"/>
</dbReference>
<dbReference type="Gene3D" id="3.90.930.1">
    <property type="match status" value="1"/>
</dbReference>
<proteinExistence type="predicted"/>
<keyword evidence="1" id="KW-0812">Transmembrane</keyword>
<keyword evidence="1" id="KW-1133">Transmembrane helix</keyword>
<accession>A0A1W2GCC9</accession>
<dbReference type="EMBL" id="FWYF01000002">
    <property type="protein sequence ID" value="SMD33946.1"/>
    <property type="molecule type" value="Genomic_DNA"/>
</dbReference>
<evidence type="ECO:0000256" key="1">
    <source>
        <dbReference type="SAM" id="Phobius"/>
    </source>
</evidence>
<keyword evidence="1" id="KW-0472">Membrane</keyword>
<evidence type="ECO:0000313" key="3">
    <source>
        <dbReference type="Proteomes" id="UP000192472"/>
    </source>
</evidence>
<dbReference type="Proteomes" id="UP000192472">
    <property type="component" value="Unassembled WGS sequence"/>
</dbReference>
<evidence type="ECO:0008006" key="4">
    <source>
        <dbReference type="Google" id="ProtNLM"/>
    </source>
</evidence>
<reference evidence="2 3" key="1">
    <citation type="submission" date="2017-04" db="EMBL/GenBank/DDBJ databases">
        <authorList>
            <person name="Afonso C.L."/>
            <person name="Miller P.J."/>
            <person name="Scott M.A."/>
            <person name="Spackman E."/>
            <person name="Goraichik I."/>
            <person name="Dimitrov K.M."/>
            <person name="Suarez D.L."/>
            <person name="Swayne D.E."/>
        </authorList>
    </citation>
    <scope>NUCLEOTIDE SEQUENCE [LARGE SCALE GENOMIC DNA]</scope>
    <source>
        <strain evidence="2 3">DSM 26133</strain>
    </source>
</reference>
<keyword evidence="3" id="KW-1185">Reference proteome</keyword>
<protein>
    <recommendedName>
        <fullName evidence="4">Antitoxin component YwqK of the YwqJK toxin-antitoxin module</fullName>
    </recommendedName>
</protein>
<dbReference type="AlphaFoldDB" id="A0A1W2GCC9"/>
<name>A0A1W2GCC9_REIFA</name>
<feature type="transmembrane region" description="Helical" evidence="1">
    <location>
        <begin position="6"/>
        <end position="32"/>
    </location>
</feature>
<evidence type="ECO:0000313" key="2">
    <source>
        <dbReference type="EMBL" id="SMD33946.1"/>
    </source>
</evidence>